<evidence type="ECO:0000313" key="2">
    <source>
        <dbReference type="Proteomes" id="UP000479000"/>
    </source>
</evidence>
<gene>
    <name evidence="1" type="ORF">NTEN_LOCUS9860</name>
</gene>
<reference evidence="1 2" key="1">
    <citation type="submission" date="2020-02" db="EMBL/GenBank/DDBJ databases">
        <authorList>
            <person name="Ferguson B K."/>
        </authorList>
    </citation>
    <scope>NUCLEOTIDE SEQUENCE [LARGE SCALE GENOMIC DNA]</scope>
</reference>
<proteinExistence type="predicted"/>
<accession>A0A6H5GLV0</accession>
<name>A0A6H5GLV0_9HEMI</name>
<protein>
    <submittedName>
        <fullName evidence="1">Uncharacterized protein</fullName>
    </submittedName>
</protein>
<dbReference type="Proteomes" id="UP000479000">
    <property type="component" value="Unassembled WGS sequence"/>
</dbReference>
<feature type="non-terminal residue" evidence="1">
    <location>
        <position position="158"/>
    </location>
</feature>
<dbReference type="AlphaFoldDB" id="A0A6H5GLV0"/>
<keyword evidence="2" id="KW-1185">Reference proteome</keyword>
<feature type="non-terminal residue" evidence="1">
    <location>
        <position position="1"/>
    </location>
</feature>
<evidence type="ECO:0000313" key="1">
    <source>
        <dbReference type="EMBL" id="CAB0004383.1"/>
    </source>
</evidence>
<dbReference type="EMBL" id="CADCXU010014906">
    <property type="protein sequence ID" value="CAB0004383.1"/>
    <property type="molecule type" value="Genomic_DNA"/>
</dbReference>
<organism evidence="1 2">
    <name type="scientific">Nesidiocoris tenuis</name>
    <dbReference type="NCBI Taxonomy" id="355587"/>
    <lineage>
        <taxon>Eukaryota</taxon>
        <taxon>Metazoa</taxon>
        <taxon>Ecdysozoa</taxon>
        <taxon>Arthropoda</taxon>
        <taxon>Hexapoda</taxon>
        <taxon>Insecta</taxon>
        <taxon>Pterygota</taxon>
        <taxon>Neoptera</taxon>
        <taxon>Paraneoptera</taxon>
        <taxon>Hemiptera</taxon>
        <taxon>Heteroptera</taxon>
        <taxon>Panheteroptera</taxon>
        <taxon>Cimicomorpha</taxon>
        <taxon>Miridae</taxon>
        <taxon>Dicyphina</taxon>
        <taxon>Nesidiocoris</taxon>
    </lineage>
</organism>
<sequence>SRLKKTTVAVLIVPLERGWRRKIYNCGGGSFEKRGNHLEKVRLRMRQVRRGEYNGPDKSESTAPEILTNGRLLAFWNNNYNQFSTSPIIWWVPPRPAGVPEIMAVDNYPRHAALAQNEPPNSLGHSVSQGSRLQMLQLIRRNRCDMDSRIGRPSGRGR</sequence>